<evidence type="ECO:0000256" key="1">
    <source>
        <dbReference type="SAM" id="MobiDB-lite"/>
    </source>
</evidence>
<accession>A0A2G6E4B6</accession>
<feature type="transmembrane region" description="Helical" evidence="2">
    <location>
        <begin position="41"/>
        <end position="59"/>
    </location>
</feature>
<name>A0A2G6E4B6_9BACT</name>
<feature type="region of interest" description="Disordered" evidence="1">
    <location>
        <begin position="123"/>
        <end position="167"/>
    </location>
</feature>
<sequence>MLSCPCDCADLSRGRWASETAFQDLTEHLPSEIKTFRSPPAALFGFCIALIACLIMKVIRAALSAVHGRELIATEVSDSYISLELSGNVSRDDDRDSGGGMNLVPDALPDGLYQRAETIGLKGESRHLSKAPTRPEKAHVKTKEGSKNASSLNGQTTERTKERISYL</sequence>
<keyword evidence="2" id="KW-1133">Transmembrane helix</keyword>
<comment type="caution">
    <text evidence="3">The sequence shown here is derived from an EMBL/GenBank/DDBJ whole genome shotgun (WGS) entry which is preliminary data.</text>
</comment>
<evidence type="ECO:0000313" key="3">
    <source>
        <dbReference type="EMBL" id="PID56919.1"/>
    </source>
</evidence>
<dbReference type="EMBL" id="PDPS01000030">
    <property type="protein sequence ID" value="PID56919.1"/>
    <property type="molecule type" value="Genomic_DNA"/>
</dbReference>
<keyword evidence="2" id="KW-0472">Membrane</keyword>
<protein>
    <submittedName>
        <fullName evidence="3">Uncharacterized protein</fullName>
    </submittedName>
</protein>
<dbReference type="AlphaFoldDB" id="A0A2G6E4B6"/>
<gene>
    <name evidence="3" type="ORF">CSB45_09690</name>
</gene>
<keyword evidence="2" id="KW-0812">Transmembrane</keyword>
<evidence type="ECO:0000313" key="4">
    <source>
        <dbReference type="Proteomes" id="UP000229740"/>
    </source>
</evidence>
<dbReference type="Proteomes" id="UP000229740">
    <property type="component" value="Unassembled WGS sequence"/>
</dbReference>
<feature type="compositionally biased region" description="Polar residues" evidence="1">
    <location>
        <begin position="147"/>
        <end position="157"/>
    </location>
</feature>
<reference evidence="3 4" key="1">
    <citation type="submission" date="2017-10" db="EMBL/GenBank/DDBJ databases">
        <title>Novel microbial diversity and functional potential in the marine mammal oral microbiome.</title>
        <authorList>
            <person name="Dudek N.K."/>
            <person name="Sun C.L."/>
            <person name="Burstein D."/>
            <person name="Kantor R.S."/>
            <person name="Aliaga Goltsman D.S."/>
            <person name="Bik E.M."/>
            <person name="Thomas B.C."/>
            <person name="Banfield J.F."/>
            <person name="Relman D.A."/>
        </authorList>
    </citation>
    <scope>NUCLEOTIDE SEQUENCE [LARGE SCALE GENOMIC DNA]</scope>
    <source>
        <strain evidence="3">DOLZORAL124_49_17</strain>
    </source>
</reference>
<evidence type="ECO:0000256" key="2">
    <source>
        <dbReference type="SAM" id="Phobius"/>
    </source>
</evidence>
<proteinExistence type="predicted"/>
<feature type="compositionally biased region" description="Basic and acidic residues" evidence="1">
    <location>
        <begin position="123"/>
        <end position="146"/>
    </location>
</feature>
<feature type="compositionally biased region" description="Basic and acidic residues" evidence="1">
    <location>
        <begin position="158"/>
        <end position="167"/>
    </location>
</feature>
<organism evidence="3 4">
    <name type="scientific">candidate division KSB3 bacterium</name>
    <dbReference type="NCBI Taxonomy" id="2044937"/>
    <lineage>
        <taxon>Bacteria</taxon>
        <taxon>candidate division KSB3</taxon>
    </lineage>
</organism>